<name>A0A0C3CVY8_HEBCY</name>
<evidence type="ECO:0000256" key="1">
    <source>
        <dbReference type="SAM" id="MobiDB-lite"/>
    </source>
</evidence>
<dbReference type="HOGENOM" id="CLU_2867891_0_0_1"/>
<organism evidence="2 3">
    <name type="scientific">Hebeloma cylindrosporum</name>
    <dbReference type="NCBI Taxonomy" id="76867"/>
    <lineage>
        <taxon>Eukaryota</taxon>
        <taxon>Fungi</taxon>
        <taxon>Dikarya</taxon>
        <taxon>Basidiomycota</taxon>
        <taxon>Agaricomycotina</taxon>
        <taxon>Agaricomycetes</taxon>
        <taxon>Agaricomycetidae</taxon>
        <taxon>Agaricales</taxon>
        <taxon>Agaricineae</taxon>
        <taxon>Hymenogastraceae</taxon>
        <taxon>Hebeloma</taxon>
    </lineage>
</organism>
<dbReference type="Proteomes" id="UP000053424">
    <property type="component" value="Unassembled WGS sequence"/>
</dbReference>
<evidence type="ECO:0000313" key="2">
    <source>
        <dbReference type="EMBL" id="KIM48309.1"/>
    </source>
</evidence>
<protein>
    <submittedName>
        <fullName evidence="2">Uncharacterized protein</fullName>
    </submittedName>
</protein>
<dbReference type="EMBL" id="KN831769">
    <property type="protein sequence ID" value="KIM48309.1"/>
    <property type="molecule type" value="Genomic_DNA"/>
</dbReference>
<reference evidence="2 3" key="1">
    <citation type="submission" date="2014-04" db="EMBL/GenBank/DDBJ databases">
        <authorList>
            <consortium name="DOE Joint Genome Institute"/>
            <person name="Kuo A."/>
            <person name="Gay G."/>
            <person name="Dore J."/>
            <person name="Kohler A."/>
            <person name="Nagy L.G."/>
            <person name="Floudas D."/>
            <person name="Copeland A."/>
            <person name="Barry K.W."/>
            <person name="Cichocki N."/>
            <person name="Veneault-Fourrey C."/>
            <person name="LaButti K."/>
            <person name="Lindquist E.A."/>
            <person name="Lipzen A."/>
            <person name="Lundell T."/>
            <person name="Morin E."/>
            <person name="Murat C."/>
            <person name="Sun H."/>
            <person name="Tunlid A."/>
            <person name="Henrissat B."/>
            <person name="Grigoriev I.V."/>
            <person name="Hibbett D.S."/>
            <person name="Martin F."/>
            <person name="Nordberg H.P."/>
            <person name="Cantor M.N."/>
            <person name="Hua S.X."/>
        </authorList>
    </citation>
    <scope>NUCLEOTIDE SEQUENCE [LARGE SCALE GENOMIC DNA]</scope>
    <source>
        <strain evidence="3">h7</strain>
    </source>
</reference>
<evidence type="ECO:0000313" key="3">
    <source>
        <dbReference type="Proteomes" id="UP000053424"/>
    </source>
</evidence>
<gene>
    <name evidence="2" type="ORF">M413DRAFT_440025</name>
</gene>
<reference evidence="3" key="2">
    <citation type="submission" date="2015-01" db="EMBL/GenBank/DDBJ databases">
        <title>Evolutionary Origins and Diversification of the Mycorrhizal Mutualists.</title>
        <authorList>
            <consortium name="DOE Joint Genome Institute"/>
            <consortium name="Mycorrhizal Genomics Consortium"/>
            <person name="Kohler A."/>
            <person name="Kuo A."/>
            <person name="Nagy L.G."/>
            <person name="Floudas D."/>
            <person name="Copeland A."/>
            <person name="Barry K.W."/>
            <person name="Cichocki N."/>
            <person name="Veneault-Fourrey C."/>
            <person name="LaButti K."/>
            <person name="Lindquist E.A."/>
            <person name="Lipzen A."/>
            <person name="Lundell T."/>
            <person name="Morin E."/>
            <person name="Murat C."/>
            <person name="Riley R."/>
            <person name="Ohm R."/>
            <person name="Sun H."/>
            <person name="Tunlid A."/>
            <person name="Henrissat B."/>
            <person name="Grigoriev I.V."/>
            <person name="Hibbett D.S."/>
            <person name="Martin F."/>
        </authorList>
    </citation>
    <scope>NUCLEOTIDE SEQUENCE [LARGE SCALE GENOMIC DNA]</scope>
    <source>
        <strain evidence="3">h7</strain>
    </source>
</reference>
<sequence>MANLFVHCQARIAAVESFTTASFSQNCYTRAPSWPKHENSNRELGGWQTNASNTIGDRNQTNMA</sequence>
<feature type="region of interest" description="Disordered" evidence="1">
    <location>
        <begin position="34"/>
        <end position="64"/>
    </location>
</feature>
<dbReference type="AlphaFoldDB" id="A0A0C3CVY8"/>
<keyword evidence="3" id="KW-1185">Reference proteome</keyword>
<accession>A0A0C3CVY8</accession>
<feature type="compositionally biased region" description="Polar residues" evidence="1">
    <location>
        <begin position="47"/>
        <end position="64"/>
    </location>
</feature>
<proteinExistence type="predicted"/>